<dbReference type="Proteomes" id="UP000712600">
    <property type="component" value="Unassembled WGS sequence"/>
</dbReference>
<reference evidence="2" key="1">
    <citation type="submission" date="2019-12" db="EMBL/GenBank/DDBJ databases">
        <title>Genome sequencing and annotation of Brassica cretica.</title>
        <authorList>
            <person name="Studholme D.J."/>
            <person name="Sarris P."/>
        </authorList>
    </citation>
    <scope>NUCLEOTIDE SEQUENCE</scope>
    <source>
        <strain evidence="2">PFS-109/04</strain>
        <tissue evidence="2">Leaf</tissue>
    </source>
</reference>
<proteinExistence type="predicted"/>
<comment type="caution">
    <text evidence="2">The sequence shown here is derived from an EMBL/GenBank/DDBJ whole genome shotgun (WGS) entry which is preliminary data.</text>
</comment>
<evidence type="ECO:0000313" key="2">
    <source>
        <dbReference type="EMBL" id="KAF3510465.1"/>
    </source>
</evidence>
<gene>
    <name evidence="2" type="ORF">F2Q69_00006631</name>
</gene>
<feature type="compositionally biased region" description="Low complexity" evidence="1">
    <location>
        <begin position="59"/>
        <end position="68"/>
    </location>
</feature>
<protein>
    <submittedName>
        <fullName evidence="2">Uncharacterized protein</fullName>
    </submittedName>
</protein>
<sequence>MRFGNARLRLVFIFSSPFQIGTPSLSVISELKLCPRRPRSLAASSRRFVTTRAWDEPSWRASSSSQPSLKGENREFWFKQSGSS</sequence>
<evidence type="ECO:0000256" key="1">
    <source>
        <dbReference type="SAM" id="MobiDB-lite"/>
    </source>
</evidence>
<name>A0A3N6RR88_BRACR</name>
<dbReference type="AlphaFoldDB" id="A0A3N6RR88"/>
<evidence type="ECO:0000313" key="3">
    <source>
        <dbReference type="Proteomes" id="UP000712600"/>
    </source>
</evidence>
<accession>A0A3N6RR88</accession>
<organism evidence="2 3">
    <name type="scientific">Brassica cretica</name>
    <name type="common">Mustard</name>
    <dbReference type="NCBI Taxonomy" id="69181"/>
    <lineage>
        <taxon>Eukaryota</taxon>
        <taxon>Viridiplantae</taxon>
        <taxon>Streptophyta</taxon>
        <taxon>Embryophyta</taxon>
        <taxon>Tracheophyta</taxon>
        <taxon>Spermatophyta</taxon>
        <taxon>Magnoliopsida</taxon>
        <taxon>eudicotyledons</taxon>
        <taxon>Gunneridae</taxon>
        <taxon>Pentapetalae</taxon>
        <taxon>rosids</taxon>
        <taxon>malvids</taxon>
        <taxon>Brassicales</taxon>
        <taxon>Brassicaceae</taxon>
        <taxon>Brassiceae</taxon>
        <taxon>Brassica</taxon>
    </lineage>
</organism>
<feature type="region of interest" description="Disordered" evidence="1">
    <location>
        <begin position="58"/>
        <end position="84"/>
    </location>
</feature>
<dbReference type="EMBL" id="QGKX02001521">
    <property type="protein sequence ID" value="KAF3510465.1"/>
    <property type="molecule type" value="Genomic_DNA"/>
</dbReference>